<dbReference type="GeneID" id="95798915"/>
<name>A0A7W7GLV4_9ACTN</name>
<gene>
    <name evidence="1" type="ORF">BJ965_006962</name>
</gene>
<accession>A0A7W7GLV4</accession>
<organism evidence="1 2">
    <name type="scientific">Streptomyces luteogriseus</name>
    <dbReference type="NCBI Taxonomy" id="68233"/>
    <lineage>
        <taxon>Bacteria</taxon>
        <taxon>Bacillati</taxon>
        <taxon>Actinomycetota</taxon>
        <taxon>Actinomycetes</taxon>
        <taxon>Kitasatosporales</taxon>
        <taxon>Streptomycetaceae</taxon>
        <taxon>Streptomyces</taxon>
    </lineage>
</organism>
<dbReference type="RefSeq" id="WP_184914604.1">
    <property type="nucleotide sequence ID" value="NZ_JACHMS010000001.1"/>
</dbReference>
<evidence type="ECO:0000313" key="2">
    <source>
        <dbReference type="Proteomes" id="UP000565089"/>
    </source>
</evidence>
<reference evidence="1 2" key="1">
    <citation type="submission" date="2020-08" db="EMBL/GenBank/DDBJ databases">
        <title>Sequencing the genomes of 1000 actinobacteria strains.</title>
        <authorList>
            <person name="Klenk H.-P."/>
        </authorList>
    </citation>
    <scope>NUCLEOTIDE SEQUENCE [LARGE SCALE GENOMIC DNA]</scope>
    <source>
        <strain evidence="1 2">DSM 40483</strain>
    </source>
</reference>
<dbReference type="InterPro" id="IPR032349">
    <property type="entry name" value="DUF4865"/>
</dbReference>
<protein>
    <recommendedName>
        <fullName evidence="3">DUF4865 domain-containing protein</fullName>
    </recommendedName>
</protein>
<comment type="caution">
    <text evidence="1">The sequence shown here is derived from an EMBL/GenBank/DDBJ whole genome shotgun (WGS) entry which is preliminary data.</text>
</comment>
<evidence type="ECO:0000313" key="1">
    <source>
        <dbReference type="EMBL" id="MBB4717080.1"/>
    </source>
</evidence>
<sequence>MHALQYEIALPAGYDMGIIRDRVARRGHLLDEWGGLGLKAYLIRERGLRGSPVNQYAPFYLWNTVDGMNSFLWGGGFQGVSDDFGRPSARQWTGLAYEEGHGSQPRFAVRHRQPVPDGVPLAESVEDAVGEARRLAAEDGALCAAAAVDTSRWELVHFSLWERWEQDAPKADGEVFEVLHLSTPGRDRLARGRQW</sequence>
<dbReference type="Proteomes" id="UP000565089">
    <property type="component" value="Unassembled WGS sequence"/>
</dbReference>
<dbReference type="Pfam" id="PF16157">
    <property type="entry name" value="DUF4865"/>
    <property type="match status" value="1"/>
</dbReference>
<evidence type="ECO:0008006" key="3">
    <source>
        <dbReference type="Google" id="ProtNLM"/>
    </source>
</evidence>
<dbReference type="AlphaFoldDB" id="A0A7W7GLV4"/>
<proteinExistence type="predicted"/>
<dbReference type="EMBL" id="JACHMS010000001">
    <property type="protein sequence ID" value="MBB4717080.1"/>
    <property type="molecule type" value="Genomic_DNA"/>
</dbReference>
<keyword evidence="2" id="KW-1185">Reference proteome</keyword>